<accession>A0A9D4R0S8</accession>
<protein>
    <recommendedName>
        <fullName evidence="1">VWFA domain-containing protein</fullName>
    </recommendedName>
</protein>
<feature type="domain" description="VWFA" evidence="1">
    <location>
        <begin position="73"/>
        <end position="264"/>
    </location>
</feature>
<dbReference type="InterPro" id="IPR050525">
    <property type="entry name" value="ECM_Assembly_Org"/>
</dbReference>
<evidence type="ECO:0000259" key="1">
    <source>
        <dbReference type="PROSITE" id="PS50234"/>
    </source>
</evidence>
<sequence length="270" mass="29728">MEFLPTFTQHRPIHLLDDSHYPTLLSALTSCLSKRLQIFIIFVKSILIIQYNISVLRNFNEKAHFSTLGCVRDIVLIVEDYNEKNDHTHTGGYSTPYLVAFLKELVSSLTIGLSESLVELSLADSDVHSIWSLADHTTNDSLLTAINGIPFRHQKDNLDISGIVNYVSRDAFSIRSGDRPSVPNTVVIFVDHRARPSTSRTGQVNGVDYGAQHNVHLASGNVIIINIGPPDHSDVTKISVLATDASHVLTVADYAALSGIKETLVNLICN</sequence>
<reference evidence="2" key="1">
    <citation type="journal article" date="2019" name="bioRxiv">
        <title>The Genome of the Zebra Mussel, Dreissena polymorpha: A Resource for Invasive Species Research.</title>
        <authorList>
            <person name="McCartney M.A."/>
            <person name="Auch B."/>
            <person name="Kono T."/>
            <person name="Mallez S."/>
            <person name="Zhang Y."/>
            <person name="Obille A."/>
            <person name="Becker A."/>
            <person name="Abrahante J.E."/>
            <person name="Garbe J."/>
            <person name="Badalamenti J.P."/>
            <person name="Herman A."/>
            <person name="Mangelson H."/>
            <person name="Liachko I."/>
            <person name="Sullivan S."/>
            <person name="Sone E.D."/>
            <person name="Koren S."/>
            <person name="Silverstein K.A.T."/>
            <person name="Beckman K.B."/>
            <person name="Gohl D.M."/>
        </authorList>
    </citation>
    <scope>NUCLEOTIDE SEQUENCE</scope>
    <source>
        <strain evidence="2">Duluth1</strain>
        <tissue evidence="2">Whole animal</tissue>
    </source>
</reference>
<dbReference type="Pfam" id="PF00092">
    <property type="entry name" value="VWA"/>
    <property type="match status" value="1"/>
</dbReference>
<proteinExistence type="predicted"/>
<dbReference type="SMART" id="SM00327">
    <property type="entry name" value="VWA"/>
    <property type="match status" value="1"/>
</dbReference>
<organism evidence="2 3">
    <name type="scientific">Dreissena polymorpha</name>
    <name type="common">Zebra mussel</name>
    <name type="synonym">Mytilus polymorpha</name>
    <dbReference type="NCBI Taxonomy" id="45954"/>
    <lineage>
        <taxon>Eukaryota</taxon>
        <taxon>Metazoa</taxon>
        <taxon>Spiralia</taxon>
        <taxon>Lophotrochozoa</taxon>
        <taxon>Mollusca</taxon>
        <taxon>Bivalvia</taxon>
        <taxon>Autobranchia</taxon>
        <taxon>Heteroconchia</taxon>
        <taxon>Euheterodonta</taxon>
        <taxon>Imparidentia</taxon>
        <taxon>Neoheterodontei</taxon>
        <taxon>Myida</taxon>
        <taxon>Dreissenoidea</taxon>
        <taxon>Dreissenidae</taxon>
        <taxon>Dreissena</taxon>
    </lineage>
</organism>
<evidence type="ECO:0000313" key="3">
    <source>
        <dbReference type="Proteomes" id="UP000828390"/>
    </source>
</evidence>
<dbReference type="PANTHER" id="PTHR24020:SF84">
    <property type="entry name" value="VWFA DOMAIN-CONTAINING PROTEIN"/>
    <property type="match status" value="1"/>
</dbReference>
<reference evidence="2" key="2">
    <citation type="submission" date="2020-11" db="EMBL/GenBank/DDBJ databases">
        <authorList>
            <person name="McCartney M.A."/>
            <person name="Auch B."/>
            <person name="Kono T."/>
            <person name="Mallez S."/>
            <person name="Becker A."/>
            <person name="Gohl D.M."/>
            <person name="Silverstein K.A.T."/>
            <person name="Koren S."/>
            <person name="Bechman K.B."/>
            <person name="Herman A."/>
            <person name="Abrahante J.E."/>
            <person name="Garbe J."/>
        </authorList>
    </citation>
    <scope>NUCLEOTIDE SEQUENCE</scope>
    <source>
        <strain evidence="2">Duluth1</strain>
        <tissue evidence="2">Whole animal</tissue>
    </source>
</reference>
<name>A0A9D4R0S8_DREPO</name>
<dbReference type="Gene3D" id="3.40.50.410">
    <property type="entry name" value="von Willebrand factor, type A domain"/>
    <property type="match status" value="1"/>
</dbReference>
<dbReference type="InterPro" id="IPR002035">
    <property type="entry name" value="VWF_A"/>
</dbReference>
<dbReference type="PANTHER" id="PTHR24020">
    <property type="entry name" value="COLLAGEN ALPHA"/>
    <property type="match status" value="1"/>
</dbReference>
<dbReference type="Proteomes" id="UP000828390">
    <property type="component" value="Unassembled WGS sequence"/>
</dbReference>
<dbReference type="InterPro" id="IPR036465">
    <property type="entry name" value="vWFA_dom_sf"/>
</dbReference>
<comment type="caution">
    <text evidence="2">The sequence shown here is derived from an EMBL/GenBank/DDBJ whole genome shotgun (WGS) entry which is preliminary data.</text>
</comment>
<dbReference type="AlphaFoldDB" id="A0A9D4R0S8"/>
<keyword evidence="3" id="KW-1185">Reference proteome</keyword>
<dbReference type="SUPFAM" id="SSF53300">
    <property type="entry name" value="vWA-like"/>
    <property type="match status" value="1"/>
</dbReference>
<dbReference type="EMBL" id="JAIWYP010000003">
    <property type="protein sequence ID" value="KAH3849120.1"/>
    <property type="molecule type" value="Genomic_DNA"/>
</dbReference>
<gene>
    <name evidence="2" type="ORF">DPMN_091514</name>
</gene>
<dbReference type="PROSITE" id="PS50234">
    <property type="entry name" value="VWFA"/>
    <property type="match status" value="1"/>
</dbReference>
<evidence type="ECO:0000313" key="2">
    <source>
        <dbReference type="EMBL" id="KAH3849120.1"/>
    </source>
</evidence>